<reference evidence="2" key="2">
    <citation type="submission" date="2015-01" db="EMBL/GenBank/DDBJ databases">
        <title>Evolutionary Origins and Diversification of the Mycorrhizal Mutualists.</title>
        <authorList>
            <consortium name="DOE Joint Genome Institute"/>
            <consortium name="Mycorrhizal Genomics Consortium"/>
            <person name="Kohler A."/>
            <person name="Kuo A."/>
            <person name="Nagy L.G."/>
            <person name="Floudas D."/>
            <person name="Copeland A."/>
            <person name="Barry K.W."/>
            <person name="Cichocki N."/>
            <person name="Veneault-Fourrey C."/>
            <person name="LaButti K."/>
            <person name="Lindquist E.A."/>
            <person name="Lipzen A."/>
            <person name="Lundell T."/>
            <person name="Morin E."/>
            <person name="Murat C."/>
            <person name="Riley R."/>
            <person name="Ohm R."/>
            <person name="Sun H."/>
            <person name="Tunlid A."/>
            <person name="Henrissat B."/>
            <person name="Grigoriev I.V."/>
            <person name="Hibbett D.S."/>
            <person name="Martin F."/>
        </authorList>
    </citation>
    <scope>NUCLEOTIDE SEQUENCE [LARGE SCALE GENOMIC DNA]</scope>
    <source>
        <strain evidence="2">MUT 4182</strain>
    </source>
</reference>
<gene>
    <name evidence="1" type="ORF">M407DRAFT_18934</name>
</gene>
<name>A0A0C3QUI5_9AGAM</name>
<dbReference type="AlphaFoldDB" id="A0A0C3QUI5"/>
<protein>
    <recommendedName>
        <fullName evidence="3">DRBM domain-containing protein</fullName>
    </recommendedName>
</protein>
<accession>A0A0C3QUI5</accession>
<dbReference type="HOGENOM" id="CLU_2279505_0_0_1"/>
<dbReference type="EMBL" id="KN822957">
    <property type="protein sequence ID" value="KIO32124.1"/>
    <property type="molecule type" value="Genomic_DNA"/>
</dbReference>
<evidence type="ECO:0008006" key="3">
    <source>
        <dbReference type="Google" id="ProtNLM"/>
    </source>
</evidence>
<evidence type="ECO:0000313" key="2">
    <source>
        <dbReference type="Proteomes" id="UP000054248"/>
    </source>
</evidence>
<dbReference type="Gene3D" id="3.30.160.20">
    <property type="match status" value="1"/>
</dbReference>
<dbReference type="OrthoDB" id="10467824at2759"/>
<dbReference type="Proteomes" id="UP000054248">
    <property type="component" value="Unassembled WGS sequence"/>
</dbReference>
<dbReference type="SUPFAM" id="SSF54768">
    <property type="entry name" value="dsRNA-binding domain-like"/>
    <property type="match status" value="1"/>
</dbReference>
<proteinExistence type="predicted"/>
<organism evidence="1 2">
    <name type="scientific">Tulasnella calospora MUT 4182</name>
    <dbReference type="NCBI Taxonomy" id="1051891"/>
    <lineage>
        <taxon>Eukaryota</taxon>
        <taxon>Fungi</taxon>
        <taxon>Dikarya</taxon>
        <taxon>Basidiomycota</taxon>
        <taxon>Agaricomycotina</taxon>
        <taxon>Agaricomycetes</taxon>
        <taxon>Cantharellales</taxon>
        <taxon>Tulasnellaceae</taxon>
        <taxon>Tulasnella</taxon>
    </lineage>
</organism>
<keyword evidence="2" id="KW-1185">Reference proteome</keyword>
<evidence type="ECO:0000313" key="1">
    <source>
        <dbReference type="EMBL" id="KIO32124.1"/>
    </source>
</evidence>
<sequence length="112" mass="12479">MAAEYTSILHNLKQRNLVAYREDCRPSGPQHDLVWQCCIYVQRVNTPLRNVVSADATEVSFEHQAGSRKEARRHAARNVLYAIHYYEAGQEDVLTPAGKFASQPAGNGPPGN</sequence>
<reference evidence="1 2" key="1">
    <citation type="submission" date="2014-04" db="EMBL/GenBank/DDBJ databases">
        <authorList>
            <consortium name="DOE Joint Genome Institute"/>
            <person name="Kuo A."/>
            <person name="Girlanda M."/>
            <person name="Perotto S."/>
            <person name="Kohler A."/>
            <person name="Nagy L.G."/>
            <person name="Floudas D."/>
            <person name="Copeland A."/>
            <person name="Barry K.W."/>
            <person name="Cichocki N."/>
            <person name="Veneault-Fourrey C."/>
            <person name="LaButti K."/>
            <person name="Lindquist E.A."/>
            <person name="Lipzen A."/>
            <person name="Lundell T."/>
            <person name="Morin E."/>
            <person name="Murat C."/>
            <person name="Sun H."/>
            <person name="Tunlid A."/>
            <person name="Henrissat B."/>
            <person name="Grigoriev I.V."/>
            <person name="Hibbett D.S."/>
            <person name="Martin F."/>
            <person name="Nordberg H.P."/>
            <person name="Cantor M.N."/>
            <person name="Hua S.X."/>
        </authorList>
    </citation>
    <scope>NUCLEOTIDE SEQUENCE [LARGE SCALE GENOMIC DNA]</scope>
    <source>
        <strain evidence="1 2">MUT 4182</strain>
    </source>
</reference>